<dbReference type="SUPFAM" id="SSF55718">
    <property type="entry name" value="SCP-like"/>
    <property type="match status" value="1"/>
</dbReference>
<dbReference type="EMBL" id="UGQW01000002">
    <property type="protein sequence ID" value="STZ68502.1"/>
    <property type="molecule type" value="Genomic_DNA"/>
</dbReference>
<evidence type="ECO:0000313" key="3">
    <source>
        <dbReference type="EMBL" id="STZ68502.1"/>
    </source>
</evidence>
<evidence type="ECO:0000259" key="2">
    <source>
        <dbReference type="Pfam" id="PF02036"/>
    </source>
</evidence>
<dbReference type="GeneID" id="93353011"/>
<comment type="similarity">
    <text evidence="1">Belongs to the UbiT family.</text>
</comment>
<dbReference type="Gene3D" id="3.30.1050.10">
    <property type="entry name" value="SCP2 sterol-binding domain"/>
    <property type="match status" value="1"/>
</dbReference>
<dbReference type="UniPathway" id="UPA00232"/>
<dbReference type="RefSeq" id="WP_074894992.1">
    <property type="nucleotide sequence ID" value="NZ_CP031252.1"/>
</dbReference>
<dbReference type="InterPro" id="IPR016830">
    <property type="entry name" value="UbiT"/>
</dbReference>
<name>A0A378U2E1_NEIEL</name>
<comment type="function">
    <text evidence="1">Required for O(2)-independent ubiquinone (coenzyme Q) biosynthesis. Likely functions as an accessory factor.</text>
</comment>
<accession>A0A378U2E1</accession>
<evidence type="ECO:0000256" key="1">
    <source>
        <dbReference type="HAMAP-Rule" id="MF_02231"/>
    </source>
</evidence>
<dbReference type="Pfam" id="PF02036">
    <property type="entry name" value="SCP2"/>
    <property type="match status" value="1"/>
</dbReference>
<gene>
    <name evidence="1" type="primary">ubiT</name>
    <name evidence="3" type="ORF">NCTC10660_02022</name>
</gene>
<proteinExistence type="inferred from homology"/>
<reference evidence="3 4" key="1">
    <citation type="submission" date="2018-06" db="EMBL/GenBank/DDBJ databases">
        <authorList>
            <consortium name="Pathogen Informatics"/>
            <person name="Doyle S."/>
        </authorList>
    </citation>
    <scope>NUCLEOTIDE SEQUENCE [LARGE SCALE GENOMIC DNA]</scope>
    <source>
        <strain evidence="3 4">NCTC10660</strain>
    </source>
</reference>
<dbReference type="AlphaFoldDB" id="A0A378U2E1"/>
<comment type="pathway">
    <text evidence="1">Cofactor biosynthesis; ubiquinone biosynthesis.</text>
</comment>
<dbReference type="InterPro" id="IPR036527">
    <property type="entry name" value="SCP2_sterol-bd_dom_sf"/>
</dbReference>
<dbReference type="HAMAP" id="MF_02231">
    <property type="entry name" value="UbiT"/>
    <property type="match status" value="1"/>
</dbReference>
<evidence type="ECO:0000313" key="4">
    <source>
        <dbReference type="Proteomes" id="UP000254927"/>
    </source>
</evidence>
<dbReference type="InterPro" id="IPR003033">
    <property type="entry name" value="SCP2_sterol-bd_dom"/>
</dbReference>
<dbReference type="Proteomes" id="UP000254927">
    <property type="component" value="Unassembled WGS sequence"/>
</dbReference>
<sequence>MPLPNITLPQWCAQIGRRLPALPPRFALVKTLNLMLKRGLLPADMSLFDGRTFEIDVLDAGITVRFTADGERFLDHRFEGTPDLRLAANGVDFLRMMLREEDPDTLFFKRKLQIEGDTELGLITKNLLDSVEWPFAEQLVKWQEKGIL</sequence>
<feature type="domain" description="SCP2" evidence="2">
    <location>
        <begin position="42"/>
        <end position="129"/>
    </location>
</feature>
<keyword evidence="1" id="KW-0831">Ubiquinone biosynthesis</keyword>
<dbReference type="GO" id="GO:0006744">
    <property type="term" value="P:ubiquinone biosynthetic process"/>
    <property type="evidence" value="ECO:0007669"/>
    <property type="project" value="UniProtKB-UniRule"/>
</dbReference>
<organism evidence="3 4">
    <name type="scientific">Neisseria elongata</name>
    <dbReference type="NCBI Taxonomy" id="495"/>
    <lineage>
        <taxon>Bacteria</taxon>
        <taxon>Pseudomonadati</taxon>
        <taxon>Pseudomonadota</taxon>
        <taxon>Betaproteobacteria</taxon>
        <taxon>Neisseriales</taxon>
        <taxon>Neisseriaceae</taxon>
        <taxon>Neisseria</taxon>
    </lineage>
</organism>
<protein>
    <recommendedName>
        <fullName evidence="1">Ubiquinone biosynthesis accessory factor UbiT</fullName>
    </recommendedName>
</protein>